<dbReference type="AlphaFoldDB" id="A0AAD6U9Z6"/>
<gene>
    <name evidence="1" type="ORF">B0H15DRAFT_778957</name>
</gene>
<comment type="caution">
    <text evidence="1">The sequence shown here is derived from an EMBL/GenBank/DDBJ whole genome shotgun (WGS) entry which is preliminary data.</text>
</comment>
<evidence type="ECO:0000313" key="1">
    <source>
        <dbReference type="EMBL" id="KAJ7090228.1"/>
    </source>
</evidence>
<dbReference type="EMBL" id="JARJCN010000022">
    <property type="protein sequence ID" value="KAJ7090228.1"/>
    <property type="molecule type" value="Genomic_DNA"/>
</dbReference>
<accession>A0AAD6U9Z6</accession>
<protein>
    <submittedName>
        <fullName evidence="1">Uncharacterized protein</fullName>
    </submittedName>
</protein>
<proteinExistence type="predicted"/>
<dbReference type="Proteomes" id="UP001222325">
    <property type="component" value="Unassembled WGS sequence"/>
</dbReference>
<evidence type="ECO:0000313" key="2">
    <source>
        <dbReference type="Proteomes" id="UP001222325"/>
    </source>
</evidence>
<reference evidence="1" key="1">
    <citation type="submission" date="2023-03" db="EMBL/GenBank/DDBJ databases">
        <title>Massive genome expansion in bonnet fungi (Mycena s.s.) driven by repeated elements and novel gene families across ecological guilds.</title>
        <authorList>
            <consortium name="Lawrence Berkeley National Laboratory"/>
            <person name="Harder C.B."/>
            <person name="Miyauchi S."/>
            <person name="Viragh M."/>
            <person name="Kuo A."/>
            <person name="Thoen E."/>
            <person name="Andreopoulos B."/>
            <person name="Lu D."/>
            <person name="Skrede I."/>
            <person name="Drula E."/>
            <person name="Henrissat B."/>
            <person name="Morin E."/>
            <person name="Kohler A."/>
            <person name="Barry K."/>
            <person name="LaButti K."/>
            <person name="Morin E."/>
            <person name="Salamov A."/>
            <person name="Lipzen A."/>
            <person name="Mereny Z."/>
            <person name="Hegedus B."/>
            <person name="Baldrian P."/>
            <person name="Stursova M."/>
            <person name="Weitz H."/>
            <person name="Taylor A."/>
            <person name="Grigoriev I.V."/>
            <person name="Nagy L.G."/>
            <person name="Martin F."/>
            <person name="Kauserud H."/>
        </authorList>
    </citation>
    <scope>NUCLEOTIDE SEQUENCE</scope>
    <source>
        <strain evidence="1">CBHHK173m</strain>
    </source>
</reference>
<sequence>MQVFIRPTAVQADTPLSLQRIVPRRKITLKSSILPAPAPRNHLFKPPTLLETLMAEKLTLGDSWPPNLRIEPFISRETWAPVKKGLRSKLKRMLREE</sequence>
<keyword evidence="2" id="KW-1185">Reference proteome</keyword>
<name>A0AAD6U9Z6_9AGAR</name>
<organism evidence="1 2">
    <name type="scientific">Mycena belliarum</name>
    <dbReference type="NCBI Taxonomy" id="1033014"/>
    <lineage>
        <taxon>Eukaryota</taxon>
        <taxon>Fungi</taxon>
        <taxon>Dikarya</taxon>
        <taxon>Basidiomycota</taxon>
        <taxon>Agaricomycotina</taxon>
        <taxon>Agaricomycetes</taxon>
        <taxon>Agaricomycetidae</taxon>
        <taxon>Agaricales</taxon>
        <taxon>Marasmiineae</taxon>
        <taxon>Mycenaceae</taxon>
        <taxon>Mycena</taxon>
    </lineage>
</organism>